<dbReference type="PANTHER" id="PTHR14859:SF1">
    <property type="entry name" value="PGAP2-INTERACTING PROTEIN"/>
    <property type="match status" value="1"/>
</dbReference>
<proteinExistence type="predicted"/>
<accession>A0A382T8G9</accession>
<organism evidence="1">
    <name type="scientific">marine metagenome</name>
    <dbReference type="NCBI Taxonomy" id="408172"/>
    <lineage>
        <taxon>unclassified sequences</taxon>
        <taxon>metagenomes</taxon>
        <taxon>ecological metagenomes</taxon>
    </lineage>
</organism>
<dbReference type="InterPro" id="IPR036691">
    <property type="entry name" value="Endo/exonu/phosph_ase_sf"/>
</dbReference>
<dbReference type="Gene3D" id="3.60.10.10">
    <property type="entry name" value="Endonuclease/exonuclease/phosphatase"/>
    <property type="match status" value="1"/>
</dbReference>
<evidence type="ECO:0000313" key="1">
    <source>
        <dbReference type="EMBL" id="SVD17668.1"/>
    </source>
</evidence>
<evidence type="ECO:0008006" key="2">
    <source>
        <dbReference type="Google" id="ProtNLM"/>
    </source>
</evidence>
<dbReference type="GO" id="GO:0016020">
    <property type="term" value="C:membrane"/>
    <property type="evidence" value="ECO:0007669"/>
    <property type="project" value="GOC"/>
</dbReference>
<gene>
    <name evidence="1" type="ORF">METZ01_LOCUS370522</name>
</gene>
<dbReference type="AlphaFoldDB" id="A0A382T8G9"/>
<name>A0A382T8G9_9ZZZZ</name>
<sequence length="239" mass="26795">MNYAAYASMWKAQVIPSDGIGRIDAGNVVMSKWEIEEAERIQLPLRTDQDALTQMFYLRRNVLKTKIDIPEQDNFYAVNIHATAFATDDTKQKHIDKFREILGEIYEAGNTFVAGGDLNAVPPGSEIDFCDKDACVDDIFHTDEIGTPHLEGSYFNNFENESTLLNFLYDKYNTAISLGDAVTSVHNTHSTSLDSLDRKLDYIFSNMETASGTTHQDVIEDGQLSDHAPVSATIKLEQR</sequence>
<dbReference type="SUPFAM" id="SSF56219">
    <property type="entry name" value="DNase I-like"/>
    <property type="match status" value="1"/>
</dbReference>
<dbReference type="InterPro" id="IPR051916">
    <property type="entry name" value="GPI-anchor_lipid_remodeler"/>
</dbReference>
<dbReference type="PANTHER" id="PTHR14859">
    <property type="entry name" value="CALCOFLUOR WHITE HYPERSENSITIVE PROTEIN PRECURSOR"/>
    <property type="match status" value="1"/>
</dbReference>
<reference evidence="1" key="1">
    <citation type="submission" date="2018-05" db="EMBL/GenBank/DDBJ databases">
        <authorList>
            <person name="Lanie J.A."/>
            <person name="Ng W.-L."/>
            <person name="Kazmierczak K.M."/>
            <person name="Andrzejewski T.M."/>
            <person name="Davidsen T.M."/>
            <person name="Wayne K.J."/>
            <person name="Tettelin H."/>
            <person name="Glass J.I."/>
            <person name="Rusch D."/>
            <person name="Podicherti R."/>
            <person name="Tsui H.-C.T."/>
            <person name="Winkler M.E."/>
        </authorList>
    </citation>
    <scope>NUCLEOTIDE SEQUENCE</scope>
</reference>
<dbReference type="EMBL" id="UINC01134247">
    <property type="protein sequence ID" value="SVD17668.1"/>
    <property type="molecule type" value="Genomic_DNA"/>
</dbReference>
<protein>
    <recommendedName>
        <fullName evidence="2">Endonuclease/exonuclease/phosphatase domain-containing protein</fullName>
    </recommendedName>
</protein>
<dbReference type="GO" id="GO:0006506">
    <property type="term" value="P:GPI anchor biosynthetic process"/>
    <property type="evidence" value="ECO:0007669"/>
    <property type="project" value="TreeGrafter"/>
</dbReference>